<comment type="subcellular location">
    <subcellularLocation>
        <location evidence="1 10">Cell outer membrane</location>
        <topology evidence="1 10">Multi-pass membrane protein</topology>
    </subcellularLocation>
</comment>
<comment type="caution">
    <text evidence="15">The sequence shown here is derived from an EMBL/GenBank/DDBJ whole genome shotgun (WGS) entry which is preliminary data.</text>
</comment>
<proteinExistence type="inferred from homology"/>
<dbReference type="PROSITE" id="PS52016">
    <property type="entry name" value="TONB_DEPENDENT_REC_3"/>
    <property type="match status" value="1"/>
</dbReference>
<keyword evidence="4" id="KW-0406">Ion transport</keyword>
<keyword evidence="8 10" id="KW-0472">Membrane</keyword>
<evidence type="ECO:0000313" key="15">
    <source>
        <dbReference type="EMBL" id="GGB80802.1"/>
    </source>
</evidence>
<evidence type="ECO:0000256" key="2">
    <source>
        <dbReference type="ARBA" id="ARBA00022448"/>
    </source>
</evidence>
<keyword evidence="13" id="KW-0732">Signal</keyword>
<evidence type="ECO:0000256" key="9">
    <source>
        <dbReference type="ARBA" id="ARBA00023237"/>
    </source>
</evidence>
<dbReference type="SMART" id="SM00965">
    <property type="entry name" value="STN"/>
    <property type="match status" value="1"/>
</dbReference>
<keyword evidence="3 10" id="KW-1134">Transmembrane beta strand</keyword>
<evidence type="ECO:0000256" key="7">
    <source>
        <dbReference type="ARBA" id="ARBA00023077"/>
    </source>
</evidence>
<dbReference type="Gene3D" id="2.170.130.10">
    <property type="entry name" value="TonB-dependent receptor, plug domain"/>
    <property type="match status" value="1"/>
</dbReference>
<keyword evidence="4" id="KW-0410">Iron transport</keyword>
<dbReference type="InterPro" id="IPR000531">
    <property type="entry name" value="Beta-barrel_TonB"/>
</dbReference>
<evidence type="ECO:0000256" key="10">
    <source>
        <dbReference type="PROSITE-ProRule" id="PRU01360"/>
    </source>
</evidence>
<keyword evidence="6" id="KW-0408">Iron</keyword>
<feature type="compositionally biased region" description="Low complexity" evidence="12">
    <location>
        <begin position="112"/>
        <end position="145"/>
    </location>
</feature>
<evidence type="ECO:0000256" key="5">
    <source>
        <dbReference type="ARBA" id="ARBA00022692"/>
    </source>
</evidence>
<keyword evidence="2 10" id="KW-0813">Transport</keyword>
<sequence>MIDVTSNLKPSVSLLAMCIAAGTAVAQGDAVQFDIPEGEMKAALTAYINQSGSDLIYRTDQIDGVEAPGVAGTYSKEEALERLLAGTDFVSKRDASGAYMVVAANSPKAATRASSTRPAQAQRAARNQTVRVQATPAEPETTSTPEPEPVQDSQLRQDKVIVVGSQIVGLDSGGALPVSVVDATDIDAIASVSGDDLFRSIPQMGDVAFNSTENVSGGINSARGDVASINLRALGTGNTLALLNGRRMVNHPGTQSENLVPVVSPNVNAIPVMGVSRVEVLLDGASALYGTDAVAGVVNTVLADDFSGFEAELRAGGEEGTDSMEYNFSFRAGESYNNGNTHVSLFGSYTDRDPVFASEKAFSANADLRGLLPESWAGDSQFNGTSSNSAWGAFTALDPVTGAAVSVPGFTNGSGGFHVQPDSEAGCLAPAGDGICYDDGNATSNVAAYYNVNDLRTLSNGVERLNLFATLTNEFANGVEFFGEAGFYGASSEAQREASSQLTAERHIIPASNYYNPLGAVGSPNRLPGLNIPAGGLDIDLRRYRPVDTGPRMINVENRTYRLLGGFRGEAGGYDWETAALISSARTEDVTNRLSNTLFQRALGLSTPDAYNPFNGGGLPLSENGDGTPSEASTFDDFTVDVYRISTTSLAMIDFKVSRPDLFTLPGGDVGMALGTEARLEEFTDERDPRLNGTIQFLGPNSGELTSDVMGSSPTLDSSGDREVFSAFAEFAIPLVSEEMEIPFVQSLDLQIAGRYEHYNLFGSVAKPKVALAWRPADFLLVRSAWSEGFKAPNLQQQFQEDLERVNNRQDFIQCEADVRAGRIADFNACARTQAVSSQRAGNTDLGPEESENFTAGLVFDATFMPAEYGSLTLTADYWSIEQEDVVGIFGDDNHIVLDYLLRTRGSFNPAVVRAAPTAQNIADFAGTGLEPAGEILYVEDNYYNFLPRDVEGIDYAIYYDIDDTPAGDFSVKLNAAQLLTFNQDISSVEAGILAAQAAGEISDVANLSGVGDLIKQNGRPEWRFSGSLTWRMGPWGAGWFTTYVDEVFDTSATNDDTGEFWTVDSDIRHNAYVQYTLGEDGDKPLRLRVGARNVFDEEPPLAEESFGYLGTLHSPQGRFVYASVRKTF</sequence>
<evidence type="ECO:0000256" key="11">
    <source>
        <dbReference type="RuleBase" id="RU003357"/>
    </source>
</evidence>
<dbReference type="InterPro" id="IPR012910">
    <property type="entry name" value="Plug_dom"/>
</dbReference>
<evidence type="ECO:0000259" key="14">
    <source>
        <dbReference type="SMART" id="SM00965"/>
    </source>
</evidence>
<evidence type="ECO:0000256" key="13">
    <source>
        <dbReference type="SAM" id="SignalP"/>
    </source>
</evidence>
<evidence type="ECO:0000256" key="12">
    <source>
        <dbReference type="SAM" id="MobiDB-lite"/>
    </source>
</evidence>
<protein>
    <submittedName>
        <fullName evidence="15">TonB-dependent receptor</fullName>
    </submittedName>
</protein>
<dbReference type="Gene3D" id="2.40.170.20">
    <property type="entry name" value="TonB-dependent receptor, beta-barrel domain"/>
    <property type="match status" value="1"/>
</dbReference>
<dbReference type="PANTHER" id="PTHR47234:SF2">
    <property type="entry name" value="TONB-DEPENDENT RECEPTOR"/>
    <property type="match status" value="1"/>
</dbReference>
<gene>
    <name evidence="15" type="ORF">GCM10011503_31970</name>
</gene>
<organism evidence="15 16">
    <name type="scientific">Henriciella pelagia</name>
    <dbReference type="NCBI Taxonomy" id="1977912"/>
    <lineage>
        <taxon>Bacteria</taxon>
        <taxon>Pseudomonadati</taxon>
        <taxon>Pseudomonadota</taxon>
        <taxon>Alphaproteobacteria</taxon>
        <taxon>Hyphomonadales</taxon>
        <taxon>Hyphomonadaceae</taxon>
        <taxon>Henriciella</taxon>
    </lineage>
</organism>
<dbReference type="InterPro" id="IPR037066">
    <property type="entry name" value="Plug_dom_sf"/>
</dbReference>
<dbReference type="PANTHER" id="PTHR47234">
    <property type="match status" value="1"/>
</dbReference>
<reference evidence="16" key="1">
    <citation type="journal article" date="2019" name="Int. J. Syst. Evol. Microbiol.">
        <title>The Global Catalogue of Microorganisms (GCM) 10K type strain sequencing project: providing services to taxonomists for standard genome sequencing and annotation.</title>
        <authorList>
            <consortium name="The Broad Institute Genomics Platform"/>
            <consortium name="The Broad Institute Genome Sequencing Center for Infectious Disease"/>
            <person name="Wu L."/>
            <person name="Ma J."/>
        </authorList>
    </citation>
    <scope>NUCLEOTIDE SEQUENCE [LARGE SCALE GENOMIC DNA]</scope>
    <source>
        <strain evidence="16">CGMCC 1.15928</strain>
    </source>
</reference>
<dbReference type="EMBL" id="BMKF01000003">
    <property type="protein sequence ID" value="GGB80802.1"/>
    <property type="molecule type" value="Genomic_DNA"/>
</dbReference>
<accession>A0ABQ1JWX7</accession>
<evidence type="ECO:0000256" key="1">
    <source>
        <dbReference type="ARBA" id="ARBA00004571"/>
    </source>
</evidence>
<name>A0ABQ1JWX7_9PROT</name>
<evidence type="ECO:0000256" key="8">
    <source>
        <dbReference type="ARBA" id="ARBA00023136"/>
    </source>
</evidence>
<dbReference type="Gene3D" id="3.55.50.30">
    <property type="match status" value="1"/>
</dbReference>
<keyword evidence="7 11" id="KW-0798">TonB box</keyword>
<dbReference type="Pfam" id="PF00593">
    <property type="entry name" value="TonB_dep_Rec_b-barrel"/>
    <property type="match status" value="1"/>
</dbReference>
<dbReference type="Proteomes" id="UP000628854">
    <property type="component" value="Unassembled WGS sequence"/>
</dbReference>
<evidence type="ECO:0000256" key="4">
    <source>
        <dbReference type="ARBA" id="ARBA00022496"/>
    </source>
</evidence>
<dbReference type="Pfam" id="PF07715">
    <property type="entry name" value="Plug"/>
    <property type="match status" value="1"/>
</dbReference>
<keyword evidence="9 10" id="KW-0998">Cell outer membrane</keyword>
<feature type="chain" id="PRO_5045118178" evidence="13">
    <location>
        <begin position="27"/>
        <end position="1129"/>
    </location>
</feature>
<keyword evidence="16" id="KW-1185">Reference proteome</keyword>
<dbReference type="InterPro" id="IPR036942">
    <property type="entry name" value="Beta-barrel_TonB_sf"/>
</dbReference>
<dbReference type="SUPFAM" id="SSF56935">
    <property type="entry name" value="Porins"/>
    <property type="match status" value="1"/>
</dbReference>
<keyword evidence="5 10" id="KW-0812">Transmembrane</keyword>
<feature type="region of interest" description="Disordered" evidence="12">
    <location>
        <begin position="107"/>
        <end position="156"/>
    </location>
</feature>
<dbReference type="InterPro" id="IPR039426">
    <property type="entry name" value="TonB-dep_rcpt-like"/>
</dbReference>
<feature type="signal peptide" evidence="13">
    <location>
        <begin position="1"/>
        <end position="26"/>
    </location>
</feature>
<dbReference type="InterPro" id="IPR011662">
    <property type="entry name" value="Secretin/TonB_short_N"/>
</dbReference>
<evidence type="ECO:0000256" key="6">
    <source>
        <dbReference type="ARBA" id="ARBA00023004"/>
    </source>
</evidence>
<feature type="domain" description="Secretin/TonB short N-terminal" evidence="14">
    <location>
        <begin position="53"/>
        <end position="104"/>
    </location>
</feature>
<keyword evidence="15" id="KW-0675">Receptor</keyword>
<comment type="similarity">
    <text evidence="10 11">Belongs to the TonB-dependent receptor family.</text>
</comment>
<evidence type="ECO:0000313" key="16">
    <source>
        <dbReference type="Proteomes" id="UP000628854"/>
    </source>
</evidence>
<evidence type="ECO:0000256" key="3">
    <source>
        <dbReference type="ARBA" id="ARBA00022452"/>
    </source>
</evidence>